<dbReference type="GO" id="GO:0008410">
    <property type="term" value="F:CoA-transferase activity"/>
    <property type="evidence" value="ECO:0007669"/>
    <property type="project" value="InterPro"/>
</dbReference>
<proteinExistence type="predicted"/>
<feature type="repeat" description="ANK" evidence="3">
    <location>
        <begin position="1066"/>
        <end position="1098"/>
    </location>
</feature>
<dbReference type="InterPro" id="IPR011990">
    <property type="entry name" value="TPR-like_helical_dom_sf"/>
</dbReference>
<dbReference type="GO" id="GO:0005737">
    <property type="term" value="C:cytoplasm"/>
    <property type="evidence" value="ECO:0007669"/>
    <property type="project" value="TreeGrafter"/>
</dbReference>
<feature type="repeat" description="ANK" evidence="3">
    <location>
        <begin position="966"/>
        <end position="998"/>
    </location>
</feature>
<feature type="repeat" description="ANK" evidence="3">
    <location>
        <begin position="1841"/>
        <end position="1873"/>
    </location>
</feature>
<keyword evidence="2 3" id="KW-0040">ANK repeat</keyword>
<feature type="repeat" description="ANK" evidence="3">
    <location>
        <begin position="1299"/>
        <end position="1331"/>
    </location>
</feature>
<dbReference type="EMBL" id="JAHXZJ010001864">
    <property type="protein sequence ID" value="KAH0549237.1"/>
    <property type="molecule type" value="Genomic_DNA"/>
</dbReference>
<feature type="repeat" description="ANK" evidence="3">
    <location>
        <begin position="1431"/>
        <end position="1463"/>
    </location>
</feature>
<dbReference type="Pfam" id="PF13374">
    <property type="entry name" value="TPR_10"/>
    <property type="match status" value="1"/>
</dbReference>
<dbReference type="SUPFAM" id="SSF48403">
    <property type="entry name" value="Ankyrin repeat"/>
    <property type="match status" value="3"/>
</dbReference>
<dbReference type="PRINTS" id="PR01415">
    <property type="entry name" value="ANKYRIN"/>
</dbReference>
<feature type="repeat" description="ANK" evidence="3">
    <location>
        <begin position="1727"/>
        <end position="1755"/>
    </location>
</feature>
<dbReference type="Gene3D" id="1.25.40.20">
    <property type="entry name" value="Ankyrin repeat-containing domain"/>
    <property type="match status" value="8"/>
</dbReference>
<dbReference type="Pfam" id="PF13424">
    <property type="entry name" value="TPR_12"/>
    <property type="match status" value="3"/>
</dbReference>
<feature type="repeat" description="ANK" evidence="3">
    <location>
        <begin position="1661"/>
        <end position="1693"/>
    </location>
</feature>
<feature type="repeat" description="ANK" evidence="3">
    <location>
        <begin position="1694"/>
        <end position="1726"/>
    </location>
</feature>
<feature type="repeat" description="ANK" evidence="3">
    <location>
        <begin position="1266"/>
        <end position="1298"/>
    </location>
</feature>
<dbReference type="Gene3D" id="1.25.40.10">
    <property type="entry name" value="Tetratricopeptide repeat domain"/>
    <property type="match status" value="2"/>
</dbReference>
<keyword evidence="1" id="KW-0677">Repeat</keyword>
<feature type="repeat" description="ANK" evidence="3">
    <location>
        <begin position="1166"/>
        <end position="1198"/>
    </location>
</feature>
<dbReference type="PANTHER" id="PTHR24198">
    <property type="entry name" value="ANKYRIN REPEAT AND PROTEIN KINASE DOMAIN-CONTAINING PROTEIN"/>
    <property type="match status" value="1"/>
</dbReference>
<name>A0AAV7IDQ7_COTGL</name>
<dbReference type="PROSITE" id="PS50088">
    <property type="entry name" value="ANK_REPEAT"/>
    <property type="match status" value="24"/>
</dbReference>
<evidence type="ECO:0000256" key="3">
    <source>
        <dbReference type="PROSITE-ProRule" id="PRU00023"/>
    </source>
</evidence>
<protein>
    <submittedName>
        <fullName evidence="4">Uncharacterized protein</fullName>
    </submittedName>
</protein>
<gene>
    <name evidence="4" type="ORF">KQX54_007288</name>
</gene>
<feature type="repeat" description="ANK" evidence="3">
    <location>
        <begin position="1529"/>
        <end position="1561"/>
    </location>
</feature>
<feature type="repeat" description="ANK" evidence="3">
    <location>
        <begin position="1464"/>
        <end position="1496"/>
    </location>
</feature>
<feature type="repeat" description="ANK" evidence="3">
    <location>
        <begin position="1100"/>
        <end position="1132"/>
    </location>
</feature>
<dbReference type="InterPro" id="IPR036770">
    <property type="entry name" value="Ankyrin_rpt-contain_sf"/>
</dbReference>
<evidence type="ECO:0000313" key="4">
    <source>
        <dbReference type="EMBL" id="KAH0549237.1"/>
    </source>
</evidence>
<keyword evidence="5" id="KW-1185">Reference proteome</keyword>
<feature type="repeat" description="ANK" evidence="3">
    <location>
        <begin position="1133"/>
        <end position="1165"/>
    </location>
</feature>
<feature type="repeat" description="ANK" evidence="3">
    <location>
        <begin position="1233"/>
        <end position="1265"/>
    </location>
</feature>
<dbReference type="SMART" id="SM00248">
    <property type="entry name" value="ANK"/>
    <property type="match status" value="29"/>
</dbReference>
<dbReference type="SUPFAM" id="SSF48452">
    <property type="entry name" value="TPR-like"/>
    <property type="match status" value="1"/>
</dbReference>
<feature type="repeat" description="ANK" evidence="3">
    <location>
        <begin position="1398"/>
        <end position="1430"/>
    </location>
</feature>
<dbReference type="Gene3D" id="3.40.1080.10">
    <property type="entry name" value="Glutaconate Coenzyme A-transferase"/>
    <property type="match status" value="1"/>
</dbReference>
<dbReference type="Proteomes" id="UP000826195">
    <property type="component" value="Unassembled WGS sequence"/>
</dbReference>
<feature type="repeat" description="ANK" evidence="3">
    <location>
        <begin position="1808"/>
        <end position="1840"/>
    </location>
</feature>
<dbReference type="PROSITE" id="PS50297">
    <property type="entry name" value="ANK_REP_REGION"/>
    <property type="match status" value="21"/>
</dbReference>
<dbReference type="InterPro" id="IPR004165">
    <property type="entry name" value="CoA_trans_fam_I"/>
</dbReference>
<feature type="repeat" description="ANK" evidence="3">
    <location>
        <begin position="999"/>
        <end position="1020"/>
    </location>
</feature>
<dbReference type="SUPFAM" id="SSF100950">
    <property type="entry name" value="NagB/RpiA/CoA transferase-like"/>
    <property type="match status" value="1"/>
</dbReference>
<evidence type="ECO:0000256" key="2">
    <source>
        <dbReference type="ARBA" id="ARBA00023043"/>
    </source>
</evidence>
<sequence>MIPGSMIMGMGGAMDLISSPKTKVIVTMEHKASDGSPKILDKCTIPLTGENCVDMIITELAVFEIVRGEGMTLIELAPNVDVTEVIEATGCEFSVSDDLKIMEKFIELYKTHDQTSREKFYLKLSTKIVNSIIKSDDVNNLKQHLKLIDLIKDFVDEETWENFNKIVEKSLKNLNYIILACKYNREKVLEYILENTNIVTGKRDSNIYKCFQLEDRDDENHNAFYYAIRVGNCKIIEALLNFSSLQCQKNLDKVYELFAQTYEEFKLKNIVLLDEVVTFVEKKLIDFRFYNSEKVKNIKISHSDIKARIELLVENIHLLTSEYSITNKLDEKFFLRARFIVQNINILKRQMKSTYSKLPWEEVEFCLIAYINAEQRSEKTKIRIFNFFLSKNKLFYYLDIFAEKLNNQKMNLHEISINKLVSLPKDKREEKIYDIINENSEFKELYDHYRLLRDTYSLSIIMEYLDLSFLVDASEKEGQLVITRTLQVIGEYIKNTWESPKMSESTSQLLISSLPPNTREIIIDLRNSLSHNNCLSQRLNIENTRSNNISNFFTNIQNDTKIINTVIKNILHKTQFHHTVTILKNIASSPSANDIKNVLETFDFEINSFWFKDKLKFTEENSLEKLIEKLENIITNKGPVKNLFLQLKQESKSLYSSTNELNYEMKLLLLKEMRRRINDNIDDNNTREIKYFANRALLTLEPNVDFKMCQEIIVAILFQIIGSLDRSTISSGDFDRLTQIINTIFTQIGFGVYNMKWLEELRDNLYKNNYSSHQNHKNHLDVSKENKNSSNKTTVKHEYTVKLSTLKSIIESNQLYKDLSAYQKNKKLQAVIEMLLLDIMSILDSSKNILVDNHLLLDKPSPLLIGKNLRNHLAHGNTLVDISLFDSSIAIFLNAAKLTTENLIESNKTVGRMIESNLTELKTKYDLDLTTIINQEAMFESLERGDFDALKDTLAKGADIHSRNYRLLTALHFAVKGSNCETIKFILDQKVNVDVKDFDGQSPLHVAAEHGRTDVVKIFVAKKILTPDLVNNYGDTPLHIAAQRGHREIVEILLQNNSNAKILNYSGYMPLHCAALNGHKDVVDVLLKKEKGVDYSKSFDGMTILHLAAKHGHTDLVKYLITLKANVNTKTGRNEVPLHEASLNGHLEVVKILIANKADINIANVDGLTPLHNAVETNREEITEVLLKHGAAVNAVYDPDNYAAINHAAKSGHINILKILLKHNADVNVFTNRKMTPLHFAALHSCVEVVDFLIKNKARLNVKDINGLTPLHFACIKGKDQIVKLLLNSGASLDVKDQEHQTPLHLAAIYGQIEVTKVLIEEGANCYAKDINHDTALSLSSVHGHTDVVKLLIDKNIQIDAKNSHGMTSLYQAASCGHEKIVKILKEAGANINSTDSQGNSVLHVSAFRGHTKVVEYLINANIETNTTDVNGMTPLHIATQANCYEIVEILLKKCPSVNIKDKQGRTSLMIASRFNHVKIVKLLIKHGANVKAGSIEPIVIATVSGNKSIVDILLNHENINVNGLIPDRTINLLHLAIESNHNHIVETLIAHKANVNAKSLNGPPIILAAEKGYADIVDTLLKNNADPDIKDDDNRSAIEFAVAKGHLEVVKILFGYTKMKINNKGIDNFTMLHIASQEGYLDIVKYLVEKGADVHATNKSGSKPIHIAAREGHVSIVEFFFSIKMSNNTLGHQGQTLLHYAVVAPKKEIVEYLINQKMDVNVGDAKGLTPIYYAVKCGKQEIIELLLNNGAAFDCLLLRVHEVFAYPPILKMLNAINTLFDASIYNHPDKCKELISQGVIVNVINKEYFSPLHYASRNGYSEIVNTLLKNNANANIASAKGSTPLHFAAKFEQLEIVKILLSNGAIFDARTKKNNRPVDLIKNQDIVKVFKLIEKLFMLVETHDTSLVKELRKIETSDLKMIMNARNKQNETLIVAATNRNFPQIIDLKFGFQKNDFSRKILKANKLSEQGKHSEALIIFEEIFDTQKTILGSDNPGTLDIQLLMAQSHCSQNNYEKALIVYQEVYNKQIKILGFNNKDILKTRSMMGLVLYRLGRNEEAIKIYEDTLKKQKAILDPDDDNLLYTQSHIALVLMGLTRFDEALKMNYEVLEKYKTKFGSNDPTVLRALNNIAMVLTHQGKYEQALKIYQDVYESRKKILRPNHSDTLRALFNKVEVFGLQKNYEQAVTLCEKILKIQNKVLGPDHLDTLNSQCKLGHLFFDQHKFIDALKIYENVYGCMKKVLGSNHPNVFDVSKRIQIITLVLKSGGDLNLLRSIQKNKAF</sequence>
<dbReference type="Pfam" id="PF00023">
    <property type="entry name" value="Ank"/>
    <property type="match status" value="2"/>
</dbReference>
<dbReference type="SMART" id="SM00028">
    <property type="entry name" value="TPR"/>
    <property type="match status" value="7"/>
</dbReference>
<dbReference type="InterPro" id="IPR037171">
    <property type="entry name" value="NagB/RpiA_transferase-like"/>
</dbReference>
<comment type="caution">
    <text evidence="4">The sequence shown here is derived from an EMBL/GenBank/DDBJ whole genome shotgun (WGS) entry which is preliminary data.</text>
</comment>
<accession>A0AAV7IDQ7</accession>
<dbReference type="Pfam" id="PF12796">
    <property type="entry name" value="Ank_2"/>
    <property type="match status" value="9"/>
</dbReference>
<feature type="repeat" description="ANK" evidence="3">
    <location>
        <begin position="1033"/>
        <end position="1065"/>
    </location>
</feature>
<feature type="repeat" description="ANK" evidence="3">
    <location>
        <begin position="1561"/>
        <end position="1593"/>
    </location>
</feature>
<feature type="repeat" description="ANK" evidence="3">
    <location>
        <begin position="1332"/>
        <end position="1364"/>
    </location>
</feature>
<evidence type="ECO:0000313" key="5">
    <source>
        <dbReference type="Proteomes" id="UP000826195"/>
    </source>
</evidence>
<dbReference type="InterPro" id="IPR019734">
    <property type="entry name" value="TPR_rpt"/>
</dbReference>
<dbReference type="PANTHER" id="PTHR24198:SF165">
    <property type="entry name" value="ANKYRIN REPEAT-CONTAINING PROTEIN-RELATED"/>
    <property type="match status" value="1"/>
</dbReference>
<dbReference type="InterPro" id="IPR002110">
    <property type="entry name" value="Ankyrin_rpt"/>
</dbReference>
<feature type="repeat" description="ANK" evidence="3">
    <location>
        <begin position="1200"/>
        <end position="1232"/>
    </location>
</feature>
<reference evidence="4 5" key="1">
    <citation type="journal article" date="2021" name="J. Hered.">
        <title>A chromosome-level genome assembly of the parasitoid wasp, Cotesia glomerata (Hymenoptera: Braconidae).</title>
        <authorList>
            <person name="Pinto B.J."/>
            <person name="Weis J.J."/>
            <person name="Gamble T."/>
            <person name="Ode P.J."/>
            <person name="Paul R."/>
            <person name="Zaspel J.M."/>
        </authorList>
    </citation>
    <scope>NUCLEOTIDE SEQUENCE [LARGE SCALE GENOMIC DNA]</scope>
    <source>
        <strain evidence="4">CgM1</strain>
    </source>
</reference>
<feature type="repeat" description="ANK" evidence="3">
    <location>
        <begin position="1628"/>
        <end position="1660"/>
    </location>
</feature>
<evidence type="ECO:0000256" key="1">
    <source>
        <dbReference type="ARBA" id="ARBA00022737"/>
    </source>
</evidence>
<organism evidence="4 5">
    <name type="scientific">Cotesia glomerata</name>
    <name type="common">Lepidopteran parasitic wasp</name>
    <name type="synonym">Apanteles glomeratus</name>
    <dbReference type="NCBI Taxonomy" id="32391"/>
    <lineage>
        <taxon>Eukaryota</taxon>
        <taxon>Metazoa</taxon>
        <taxon>Ecdysozoa</taxon>
        <taxon>Arthropoda</taxon>
        <taxon>Hexapoda</taxon>
        <taxon>Insecta</taxon>
        <taxon>Pterygota</taxon>
        <taxon>Neoptera</taxon>
        <taxon>Endopterygota</taxon>
        <taxon>Hymenoptera</taxon>
        <taxon>Apocrita</taxon>
        <taxon>Ichneumonoidea</taxon>
        <taxon>Braconidae</taxon>
        <taxon>Microgastrinae</taxon>
        <taxon>Cotesia</taxon>
    </lineage>
</organism>
<feature type="repeat" description="ANK" evidence="3">
    <location>
        <begin position="1365"/>
        <end position="1397"/>
    </location>
</feature>
<dbReference type="Pfam" id="PF01144">
    <property type="entry name" value="CoA_trans"/>
    <property type="match status" value="1"/>
</dbReference>